<organism evidence="15 16">
    <name type="scientific">Bellilinea caldifistulae</name>
    <dbReference type="NCBI Taxonomy" id="360411"/>
    <lineage>
        <taxon>Bacteria</taxon>
        <taxon>Bacillati</taxon>
        <taxon>Chloroflexota</taxon>
        <taxon>Anaerolineae</taxon>
        <taxon>Anaerolineales</taxon>
        <taxon>Anaerolineaceae</taxon>
        <taxon>Bellilinea</taxon>
    </lineage>
</organism>
<comment type="similarity">
    <text evidence="11">Belongs to the UlaA family.</text>
</comment>
<keyword evidence="9 14" id="KW-0472">Membrane</keyword>
<keyword evidence="6" id="KW-0598">Phosphotransferase system</keyword>
<evidence type="ECO:0000256" key="12">
    <source>
        <dbReference type="ARBA" id="ARBA00039702"/>
    </source>
</evidence>
<name>A0A0P6XME6_9CHLR</name>
<feature type="transmembrane region" description="Helical" evidence="14">
    <location>
        <begin position="41"/>
        <end position="62"/>
    </location>
</feature>
<keyword evidence="16" id="KW-1185">Reference proteome</keyword>
<feature type="transmembrane region" description="Helical" evidence="14">
    <location>
        <begin position="117"/>
        <end position="139"/>
    </location>
</feature>
<evidence type="ECO:0000313" key="16">
    <source>
        <dbReference type="Proteomes" id="UP000050514"/>
    </source>
</evidence>
<keyword evidence="8 14" id="KW-1133">Transmembrane helix</keyword>
<dbReference type="NCBIfam" id="NF006920">
    <property type="entry name" value="PRK09410.1-2"/>
    <property type="match status" value="1"/>
</dbReference>
<feature type="transmembrane region" description="Helical" evidence="14">
    <location>
        <begin position="318"/>
        <end position="339"/>
    </location>
</feature>
<evidence type="ECO:0000256" key="6">
    <source>
        <dbReference type="ARBA" id="ARBA00022683"/>
    </source>
</evidence>
<gene>
    <name evidence="15" type="ORF">AC812_03115</name>
</gene>
<evidence type="ECO:0000256" key="2">
    <source>
        <dbReference type="ARBA" id="ARBA00011738"/>
    </source>
</evidence>
<keyword evidence="4" id="KW-1003">Cell membrane</keyword>
<comment type="subcellular location">
    <subcellularLocation>
        <location evidence="1">Cell membrane</location>
        <topology evidence="1">Multi-pass membrane protein</topology>
    </subcellularLocation>
</comment>
<dbReference type="RefSeq" id="WP_082148928.1">
    <property type="nucleotide sequence ID" value="NZ_DF967971.1"/>
</dbReference>
<dbReference type="AlphaFoldDB" id="A0A0P6XME6"/>
<dbReference type="Proteomes" id="UP000050514">
    <property type="component" value="Unassembled WGS sequence"/>
</dbReference>
<evidence type="ECO:0000256" key="5">
    <source>
        <dbReference type="ARBA" id="ARBA00022597"/>
    </source>
</evidence>
<keyword evidence="5" id="KW-0762">Sugar transport</keyword>
<evidence type="ECO:0000256" key="8">
    <source>
        <dbReference type="ARBA" id="ARBA00022989"/>
    </source>
</evidence>
<evidence type="ECO:0000256" key="9">
    <source>
        <dbReference type="ARBA" id="ARBA00023136"/>
    </source>
</evidence>
<feature type="transmembrane region" description="Helical" evidence="14">
    <location>
        <begin position="372"/>
        <end position="395"/>
    </location>
</feature>
<reference evidence="15 16" key="1">
    <citation type="submission" date="2015-07" db="EMBL/GenBank/DDBJ databases">
        <title>Draft genome of Bellilinea caldifistulae DSM 17877.</title>
        <authorList>
            <person name="Hemp J."/>
            <person name="Ward L.M."/>
            <person name="Pace L.A."/>
            <person name="Fischer W.W."/>
        </authorList>
    </citation>
    <scope>NUCLEOTIDE SEQUENCE [LARGE SCALE GENOMIC DNA]</scope>
    <source>
        <strain evidence="15 16">GOMI-1</strain>
    </source>
</reference>
<dbReference type="STRING" id="360411.AC812_03115"/>
<feature type="transmembrane region" description="Helical" evidence="14">
    <location>
        <begin position="227"/>
        <end position="245"/>
    </location>
</feature>
<evidence type="ECO:0000256" key="1">
    <source>
        <dbReference type="ARBA" id="ARBA00004651"/>
    </source>
</evidence>
<accession>A0A0P6XME6</accession>
<keyword evidence="3" id="KW-0813">Transport</keyword>
<dbReference type="PANTHER" id="PTHR33843">
    <property type="entry name" value="ASCORBATE-SPECIFIC PTS SYSTEM EIIC COMPONENT"/>
    <property type="match status" value="1"/>
</dbReference>
<comment type="function">
    <text evidence="10">The phosphoenolpyruvate-dependent sugar phosphotransferase system (sugar PTS), a major carbohydrate active transport system, catalyzes the phosphorylation of incoming sugar substrates concomitantly with their translocation across the cell membrane. The enzyme II UlaABC PTS system is involved in ascorbate transport.</text>
</comment>
<dbReference type="InterPro" id="IPR004703">
    <property type="entry name" value="PTS_sugar-sp_permease"/>
</dbReference>
<evidence type="ECO:0000256" key="13">
    <source>
        <dbReference type="ARBA" id="ARBA00042859"/>
    </source>
</evidence>
<evidence type="ECO:0000256" key="7">
    <source>
        <dbReference type="ARBA" id="ARBA00022692"/>
    </source>
</evidence>
<evidence type="ECO:0000256" key="10">
    <source>
        <dbReference type="ARBA" id="ARBA00037387"/>
    </source>
</evidence>
<dbReference type="Pfam" id="PF03611">
    <property type="entry name" value="EIIC-GAT"/>
    <property type="match status" value="1"/>
</dbReference>
<dbReference type="InterPro" id="IPR051562">
    <property type="entry name" value="Ascorbate-PTS_EIIC"/>
</dbReference>
<feature type="transmembrane region" description="Helical" evidence="14">
    <location>
        <begin position="257"/>
        <end position="276"/>
    </location>
</feature>
<evidence type="ECO:0000256" key="14">
    <source>
        <dbReference type="SAM" id="Phobius"/>
    </source>
</evidence>
<sequence>MDVGLIFSIVPRLLPTFMLGLVALIGLLLQRKTLSEVIAGTIKTMAGVIILFSAVDLLVGVISPISTMFGKVYAFQGEPISVDWTAFLSEYGIPVVLVMVFGFFVNIVLARLTKLKYVFLTGHIMFWNAFMVVAALADAGKIKGVALIVLGSLIQGILSTILPALIAPFVFKLTGTKDFTIGHTTTILAVIGAWLGKLVGDPSKSTEDLKISDNWSFLKSMTISTSLIMFLLYLVMGFIAGPAWAAETFSGGSQPIWYLWIIYQGILFGASLTILLTGVRLMLAEIVPAFHGIAKKVVPDAIPALDCPMVFPYAQNALAIGFPIAMITSLITLVIFGAIGYRYVLLPLVVAAFFDVGPAAVLANATGGRRGAIVASAVGGVMLIVLQALSLPFVANTAAGFINAFGGNDFSVIAIVVGGIARLLGF</sequence>
<feature type="transmembrane region" description="Helical" evidence="14">
    <location>
        <begin position="6"/>
        <end position="29"/>
    </location>
</feature>
<feature type="transmembrane region" description="Helical" evidence="14">
    <location>
        <begin position="345"/>
        <end position="365"/>
    </location>
</feature>
<evidence type="ECO:0000256" key="4">
    <source>
        <dbReference type="ARBA" id="ARBA00022475"/>
    </source>
</evidence>
<feature type="transmembrane region" description="Helical" evidence="14">
    <location>
        <begin position="91"/>
        <end position="110"/>
    </location>
</feature>
<proteinExistence type="inferred from homology"/>
<dbReference type="PANTHER" id="PTHR33843:SF4">
    <property type="entry name" value="ASCORBATE-SPECIFIC PTS SYSTEM EIIC COMPONENT"/>
    <property type="match status" value="1"/>
</dbReference>
<evidence type="ECO:0000313" key="15">
    <source>
        <dbReference type="EMBL" id="KPL77547.1"/>
    </source>
</evidence>
<evidence type="ECO:0000256" key="11">
    <source>
        <dbReference type="ARBA" id="ARBA00038218"/>
    </source>
</evidence>
<comment type="subunit">
    <text evidence="2">Homodimer.</text>
</comment>
<dbReference type="GO" id="GO:0005886">
    <property type="term" value="C:plasma membrane"/>
    <property type="evidence" value="ECO:0007669"/>
    <property type="project" value="UniProtKB-SubCell"/>
</dbReference>
<dbReference type="PATRIC" id="fig|360411.5.peg.3497"/>
<feature type="transmembrane region" description="Helical" evidence="14">
    <location>
        <begin position="145"/>
        <end position="171"/>
    </location>
</feature>
<keyword evidence="7 14" id="KW-0812">Transmembrane</keyword>
<comment type="caution">
    <text evidence="15">The sequence shown here is derived from an EMBL/GenBank/DDBJ whole genome shotgun (WGS) entry which is preliminary data.</text>
</comment>
<protein>
    <recommendedName>
        <fullName evidence="12">Ascorbate-specific PTS system EIIC component</fullName>
    </recommendedName>
    <alternativeName>
        <fullName evidence="13">Ascorbate-specific permease IIC component UlaA</fullName>
    </alternativeName>
</protein>
<dbReference type="EMBL" id="LGHJ01000009">
    <property type="protein sequence ID" value="KPL77547.1"/>
    <property type="molecule type" value="Genomic_DNA"/>
</dbReference>
<feature type="transmembrane region" description="Helical" evidence="14">
    <location>
        <begin position="401"/>
        <end position="424"/>
    </location>
</feature>
<dbReference type="OrthoDB" id="9796178at2"/>
<evidence type="ECO:0000256" key="3">
    <source>
        <dbReference type="ARBA" id="ARBA00022448"/>
    </source>
</evidence>
<dbReference type="GO" id="GO:0009401">
    <property type="term" value="P:phosphoenolpyruvate-dependent sugar phosphotransferase system"/>
    <property type="evidence" value="ECO:0007669"/>
    <property type="project" value="UniProtKB-KW"/>
</dbReference>